<evidence type="ECO:0000256" key="5">
    <source>
        <dbReference type="ARBA" id="ARBA00022679"/>
    </source>
</evidence>
<dbReference type="GO" id="GO:0003899">
    <property type="term" value="F:DNA-directed RNA polymerase activity"/>
    <property type="evidence" value="ECO:0007669"/>
    <property type="project" value="UniProtKB-UniRule"/>
</dbReference>
<keyword evidence="6 11" id="KW-0548">Nucleotidyltransferase</keyword>
<dbReference type="GO" id="GO:0006351">
    <property type="term" value="P:DNA-templated transcription"/>
    <property type="evidence" value="ECO:0007669"/>
    <property type="project" value="UniProtKB-UniRule"/>
</dbReference>
<evidence type="ECO:0000256" key="10">
    <source>
        <dbReference type="ARBA" id="ARBA00048552"/>
    </source>
</evidence>
<sequence length="317" mass="34826">MQKISLPQTPKVVLEENNRAIFEIEGCWPGYGITLGNALRRALLSSLSGAGVTAIKIAGVQHEFSAIHGVLENVIDIILNLKKLRFRLHSDEPQIVKISAKGEKEITGKDLECPSQVEIVSKNALIATITDKKAVFEAEIEVSSGIGFLATEQRKAEKLDIGRILVDGIFTPIRKVNFEVTNMRVGDRTDFNKLTFDIETDGSITPQEAFMKAGEILVEQFSALAQGFQIQESKESEAENKDKEADEEIVDPAKIKIEDMKLSSRTIASLESAGIKTAAGLSKKSEYNLLELKGMGEKGLVEVRKALEKVSLTLKEK</sequence>
<dbReference type="InterPro" id="IPR036603">
    <property type="entry name" value="RBP11-like"/>
</dbReference>
<dbReference type="EC" id="2.7.7.6" evidence="2 11"/>
<evidence type="ECO:0000256" key="8">
    <source>
        <dbReference type="ARBA" id="ARBA00032524"/>
    </source>
</evidence>
<dbReference type="NCBIfam" id="NF003519">
    <property type="entry name" value="PRK05182.2-5"/>
    <property type="match status" value="1"/>
</dbReference>
<dbReference type="Gene3D" id="2.170.120.12">
    <property type="entry name" value="DNA-directed RNA polymerase, insert domain"/>
    <property type="match status" value="1"/>
</dbReference>
<dbReference type="InterPro" id="IPR036643">
    <property type="entry name" value="RNApol_insert_sf"/>
</dbReference>
<dbReference type="InterPro" id="IPR011260">
    <property type="entry name" value="RNAP_asu_C"/>
</dbReference>
<evidence type="ECO:0000256" key="4">
    <source>
        <dbReference type="ARBA" id="ARBA00022478"/>
    </source>
</evidence>
<protein>
    <recommendedName>
        <fullName evidence="3 11">DNA-directed RNA polymerase subunit alpha</fullName>
        <shortName evidence="11">RNAP subunit alpha</shortName>
        <ecNumber evidence="2 11">2.7.7.6</ecNumber>
    </recommendedName>
    <alternativeName>
        <fullName evidence="9 11">RNA polymerase subunit alpha</fullName>
    </alternativeName>
    <alternativeName>
        <fullName evidence="8 11">Transcriptase subunit alpha</fullName>
    </alternativeName>
</protein>
<keyword evidence="4 11" id="KW-0240">DNA-directed RNA polymerase</keyword>
<dbReference type="AlphaFoldDB" id="A0A2M8KEJ4"/>
<dbReference type="Pfam" id="PF03118">
    <property type="entry name" value="RNA_pol_A_CTD"/>
    <property type="match status" value="1"/>
</dbReference>
<dbReference type="GO" id="GO:0003677">
    <property type="term" value="F:DNA binding"/>
    <property type="evidence" value="ECO:0007669"/>
    <property type="project" value="UniProtKB-UniRule"/>
</dbReference>
<accession>A0A2M8KEJ4</accession>
<evidence type="ECO:0000259" key="12">
    <source>
        <dbReference type="SMART" id="SM00662"/>
    </source>
</evidence>
<evidence type="ECO:0000256" key="6">
    <source>
        <dbReference type="ARBA" id="ARBA00022695"/>
    </source>
</evidence>
<dbReference type="GO" id="GO:0000428">
    <property type="term" value="C:DNA-directed RNA polymerase complex"/>
    <property type="evidence" value="ECO:0007669"/>
    <property type="project" value="UniProtKB-KW"/>
</dbReference>
<keyword evidence="5 11" id="KW-0808">Transferase</keyword>
<evidence type="ECO:0000313" key="14">
    <source>
        <dbReference type="Proteomes" id="UP000231450"/>
    </source>
</evidence>
<comment type="subunit">
    <text evidence="11">Homodimer. The RNAP catalytic core consists of 2 alpha, 1 beta, 1 beta' and 1 omega subunit. When a sigma factor is associated with the core the holoenzyme is formed, which can initiate transcription.</text>
</comment>
<comment type="function">
    <text evidence="11">DNA-dependent RNA polymerase catalyzes the transcription of DNA into RNA using the four ribonucleoside triphosphates as substrates.</text>
</comment>
<evidence type="ECO:0000256" key="11">
    <source>
        <dbReference type="HAMAP-Rule" id="MF_00059"/>
    </source>
</evidence>
<dbReference type="HAMAP" id="MF_00059">
    <property type="entry name" value="RNApol_bact_RpoA"/>
    <property type="match status" value="1"/>
</dbReference>
<dbReference type="SUPFAM" id="SSF47789">
    <property type="entry name" value="C-terminal domain of RNA polymerase alpha subunit"/>
    <property type="match status" value="1"/>
</dbReference>
<evidence type="ECO:0000256" key="9">
    <source>
        <dbReference type="ARBA" id="ARBA00033070"/>
    </source>
</evidence>
<dbReference type="GO" id="GO:0046983">
    <property type="term" value="F:protein dimerization activity"/>
    <property type="evidence" value="ECO:0007669"/>
    <property type="project" value="InterPro"/>
</dbReference>
<name>A0A2M8KEJ4_9BACT</name>
<feature type="region of interest" description="Alpha C-terminal domain (alpha-CTD)" evidence="11">
    <location>
        <begin position="250"/>
        <end position="317"/>
    </location>
</feature>
<keyword evidence="7 11" id="KW-0804">Transcription</keyword>
<dbReference type="InterPro" id="IPR011773">
    <property type="entry name" value="DNA-dir_RpoA"/>
</dbReference>
<dbReference type="SUPFAM" id="SSF55257">
    <property type="entry name" value="RBP11-like subunits of RNA polymerase"/>
    <property type="match status" value="1"/>
</dbReference>
<dbReference type="GO" id="GO:0005737">
    <property type="term" value="C:cytoplasm"/>
    <property type="evidence" value="ECO:0007669"/>
    <property type="project" value="UniProtKB-ARBA"/>
</dbReference>
<evidence type="ECO:0000256" key="2">
    <source>
        <dbReference type="ARBA" id="ARBA00012418"/>
    </source>
</evidence>
<dbReference type="SMART" id="SM00662">
    <property type="entry name" value="RPOLD"/>
    <property type="match status" value="1"/>
</dbReference>
<evidence type="ECO:0000256" key="1">
    <source>
        <dbReference type="ARBA" id="ARBA00007123"/>
    </source>
</evidence>
<dbReference type="NCBIfam" id="TIGR02027">
    <property type="entry name" value="rpoA"/>
    <property type="match status" value="1"/>
</dbReference>
<comment type="caution">
    <text evidence="13">The sequence shown here is derived from an EMBL/GenBank/DDBJ whole genome shotgun (WGS) entry which is preliminary data.</text>
</comment>
<dbReference type="FunFam" id="2.170.120.12:FF:000001">
    <property type="entry name" value="DNA-directed RNA polymerase subunit alpha"/>
    <property type="match status" value="1"/>
</dbReference>
<dbReference type="InterPro" id="IPR011263">
    <property type="entry name" value="DNA-dir_RNA_pol_RpoA/D/Rpb3"/>
</dbReference>
<comment type="similarity">
    <text evidence="1 11">Belongs to the RNA polymerase alpha chain family.</text>
</comment>
<comment type="domain">
    <text evidence="11">The N-terminal domain is essential for RNAP assembly and basal transcription, whereas the C-terminal domain is involved in interaction with transcriptional regulators and with upstream promoter elements.</text>
</comment>
<dbReference type="InterPro" id="IPR011262">
    <property type="entry name" value="DNA-dir_RNA_pol_insert"/>
</dbReference>
<feature type="domain" description="DNA-directed RNA polymerase RpoA/D/Rpb3-type" evidence="12">
    <location>
        <begin position="19"/>
        <end position="227"/>
    </location>
</feature>
<dbReference type="EMBL" id="PFDW01000029">
    <property type="protein sequence ID" value="PJE58327.1"/>
    <property type="molecule type" value="Genomic_DNA"/>
</dbReference>
<dbReference type="Gene3D" id="1.10.150.20">
    <property type="entry name" value="5' to 3' exonuclease, C-terminal subdomain"/>
    <property type="match status" value="1"/>
</dbReference>
<evidence type="ECO:0000256" key="3">
    <source>
        <dbReference type="ARBA" id="ARBA00015972"/>
    </source>
</evidence>
<dbReference type="CDD" id="cd06928">
    <property type="entry name" value="RNAP_alpha_NTD"/>
    <property type="match status" value="1"/>
</dbReference>
<dbReference type="SUPFAM" id="SSF56553">
    <property type="entry name" value="Insert subdomain of RNA polymerase alpha subunit"/>
    <property type="match status" value="1"/>
</dbReference>
<gene>
    <name evidence="11" type="primary">rpoA</name>
    <name evidence="13" type="ORF">COU81_01305</name>
</gene>
<dbReference type="Pfam" id="PF01193">
    <property type="entry name" value="RNA_pol_L"/>
    <property type="match status" value="1"/>
</dbReference>
<proteinExistence type="inferred from homology"/>
<evidence type="ECO:0000256" key="7">
    <source>
        <dbReference type="ARBA" id="ARBA00023163"/>
    </source>
</evidence>
<organism evidence="13 14">
    <name type="scientific">Candidatus Portnoybacteria bacterium CG10_big_fil_rev_8_21_14_0_10_36_7</name>
    <dbReference type="NCBI Taxonomy" id="1974812"/>
    <lineage>
        <taxon>Bacteria</taxon>
        <taxon>Candidatus Portnoyibacteriota</taxon>
    </lineage>
</organism>
<dbReference type="Pfam" id="PF01000">
    <property type="entry name" value="RNA_pol_A_bac"/>
    <property type="match status" value="1"/>
</dbReference>
<feature type="region of interest" description="Alpha N-terminal domain (alpha-NTD)" evidence="11">
    <location>
        <begin position="1"/>
        <end position="231"/>
    </location>
</feature>
<dbReference type="Gene3D" id="3.30.1360.10">
    <property type="entry name" value="RNA polymerase, RBP11-like subunit"/>
    <property type="match status" value="1"/>
</dbReference>
<dbReference type="Proteomes" id="UP000231450">
    <property type="component" value="Unassembled WGS sequence"/>
</dbReference>
<evidence type="ECO:0000313" key="13">
    <source>
        <dbReference type="EMBL" id="PJE58327.1"/>
    </source>
</evidence>
<comment type="catalytic activity">
    <reaction evidence="10 11">
        <text>RNA(n) + a ribonucleoside 5'-triphosphate = RNA(n+1) + diphosphate</text>
        <dbReference type="Rhea" id="RHEA:21248"/>
        <dbReference type="Rhea" id="RHEA-COMP:14527"/>
        <dbReference type="Rhea" id="RHEA-COMP:17342"/>
        <dbReference type="ChEBI" id="CHEBI:33019"/>
        <dbReference type="ChEBI" id="CHEBI:61557"/>
        <dbReference type="ChEBI" id="CHEBI:140395"/>
        <dbReference type="EC" id="2.7.7.6"/>
    </reaction>
</comment>
<reference evidence="14" key="1">
    <citation type="submission" date="2017-09" db="EMBL/GenBank/DDBJ databases">
        <title>Depth-based differentiation of microbial function through sediment-hosted aquifers and enrichment of novel symbionts in the deep terrestrial subsurface.</title>
        <authorList>
            <person name="Probst A.J."/>
            <person name="Ladd B."/>
            <person name="Jarett J.K."/>
            <person name="Geller-Mcgrath D.E."/>
            <person name="Sieber C.M.K."/>
            <person name="Emerson J.B."/>
            <person name="Anantharaman K."/>
            <person name="Thomas B.C."/>
            <person name="Malmstrom R."/>
            <person name="Stieglmeier M."/>
            <person name="Klingl A."/>
            <person name="Woyke T."/>
            <person name="Ryan C.M."/>
            <person name="Banfield J.F."/>
        </authorList>
    </citation>
    <scope>NUCLEOTIDE SEQUENCE [LARGE SCALE GENOMIC DNA]</scope>
</reference>